<dbReference type="PRINTS" id="PR00320">
    <property type="entry name" value="GPROTEINBRPT"/>
</dbReference>
<dbReference type="CDD" id="cd00200">
    <property type="entry name" value="WD40"/>
    <property type="match status" value="1"/>
</dbReference>
<dbReference type="PROSITE" id="PS50082">
    <property type="entry name" value="WD_REPEATS_2"/>
    <property type="match status" value="7"/>
</dbReference>
<proteinExistence type="predicted"/>
<dbReference type="InterPro" id="IPR015943">
    <property type="entry name" value="WD40/YVTN_repeat-like_dom_sf"/>
</dbReference>
<evidence type="ECO:0000256" key="2">
    <source>
        <dbReference type="ARBA" id="ARBA00022737"/>
    </source>
</evidence>
<dbReference type="PROSITE" id="PS00678">
    <property type="entry name" value="WD_REPEATS_1"/>
    <property type="match status" value="4"/>
</dbReference>
<keyword evidence="5" id="KW-1185">Reference proteome</keyword>
<feature type="repeat" description="WD" evidence="3">
    <location>
        <begin position="499"/>
        <end position="540"/>
    </location>
</feature>
<keyword evidence="1 3" id="KW-0853">WD repeat</keyword>
<dbReference type="AlphaFoldDB" id="A0A7W0HPF5"/>
<dbReference type="SMART" id="SM00320">
    <property type="entry name" value="WD40"/>
    <property type="match status" value="13"/>
</dbReference>
<organism evidence="4 5">
    <name type="scientific">Nonomuraea soli</name>
    <dbReference type="NCBI Taxonomy" id="1032476"/>
    <lineage>
        <taxon>Bacteria</taxon>
        <taxon>Bacillati</taxon>
        <taxon>Actinomycetota</taxon>
        <taxon>Actinomycetes</taxon>
        <taxon>Streptosporangiales</taxon>
        <taxon>Streptosporangiaceae</taxon>
        <taxon>Nonomuraea</taxon>
    </lineage>
</organism>
<dbReference type="InterPro" id="IPR019775">
    <property type="entry name" value="WD40_repeat_CS"/>
</dbReference>
<feature type="repeat" description="WD" evidence="3">
    <location>
        <begin position="585"/>
        <end position="626"/>
    </location>
</feature>
<evidence type="ECO:0000256" key="1">
    <source>
        <dbReference type="ARBA" id="ARBA00022574"/>
    </source>
</evidence>
<name>A0A7W0HPF5_9ACTN</name>
<dbReference type="PANTHER" id="PTHR19879">
    <property type="entry name" value="TRANSCRIPTION INITIATION FACTOR TFIID"/>
    <property type="match status" value="1"/>
</dbReference>
<sequence length="1009" mass="108152">MNHEDIKKLIEGSVPVDCHAVDLVGSGAPFTTFVKTCVGSGDVELLTRIEKGGTLLEDLLGQLPHVFYPRFLEGETPVPSAIIAARRFAGLALSISDPSAREQRMEAWQDWQQRAYATPIPGRAGTDAALAWLSNEDPGTAAEAAIRVLFAINNNGQDNSGLQGRLSARLIPDRPPGLAPDPSQMTFFSADKAFRRGLEIAWRHAGGKLRGQVLWTIESQTSELVAGPMPRIVGGSLSTAFAFVLNELERRHRRLHTLTWFNPRSHVAIIGDLKEDGTLASVGGYEQKVTAAAGIRRLVVPEQDFAAVKTLTPPRLKVRKARTWQHAARQARRPHTWKTLTASLVLLASSGGAYVLHDNVVAAGAAALLRQSDDAWQRDPVLAGHLAARSWALTQTPAARYRMLRTITTRLRAVLPVDDSKIVIAFSPDNTRLATAGERSGVLELWDSHTGDNAVTTRFPGAKVRGLSFSADGARLAVALSDKSAVLLDPTTLRPLTEPLRHDSPVLSVSFSRDGRSLATVTEEGTVRLWDVERRRLSMPPLRTKPTGQTTIVALSPRGDTLATGGNDGKVQLWDLGTRRLIKTLTEGNSIVNAVTFAPDGATLAAGGTDYAITVWDVGTRKTLATFRHDRSVTGLAFSADGKTLASSSTDMTARLWDMETLRQRGAAFDGQGRYLTAVALAPDGRTLATAVAGGTVRLWDTASWQPEGKLLPTRHNQPAVTYHPDGRLAVADGNEVHVWDLPAGTHTSYVHPEQVRAVAVSPDGRTLATTGRKDNLRLWSDGAVKAVSPATSAIYRDLAYSQDGKIIATGGSGQAQIWDAASAQPLTKPFGKGILGLAVGGETLALAHSGTVELRTTREPERPGAILKTGWSRVSDVDVSDDGELVAAAEGQTGRVGIWDAGTHRRLRDFVVTTSPIYHLAFSSDARMLAAGTSNGEVHVWNVEYGGLLAPPLRVPGGVTGLAFSPTGEQLAVATDSGVEIWRLNIPDDPLRAICALTRETDSTSCPA</sequence>
<dbReference type="InterPro" id="IPR014721">
    <property type="entry name" value="Ribsml_uS5_D2-typ_fold_subgr"/>
</dbReference>
<dbReference type="RefSeq" id="WP_181609499.1">
    <property type="nucleotide sequence ID" value="NZ_BAABAM010000006.1"/>
</dbReference>
<feature type="repeat" description="WD" evidence="3">
    <location>
        <begin position="626"/>
        <end position="667"/>
    </location>
</feature>
<dbReference type="PROSITE" id="PS50294">
    <property type="entry name" value="WD_REPEATS_REGION"/>
    <property type="match status" value="6"/>
</dbReference>
<keyword evidence="2" id="KW-0677">Repeat</keyword>
<dbReference type="SUPFAM" id="SSF50978">
    <property type="entry name" value="WD40 repeat-like"/>
    <property type="match status" value="1"/>
</dbReference>
<reference evidence="4 5" key="1">
    <citation type="submission" date="2020-07" db="EMBL/GenBank/DDBJ databases">
        <title>Genomic Encyclopedia of Type Strains, Phase IV (KMG-IV): sequencing the most valuable type-strain genomes for metagenomic binning, comparative biology and taxonomic classification.</title>
        <authorList>
            <person name="Goeker M."/>
        </authorList>
    </citation>
    <scope>NUCLEOTIDE SEQUENCE [LARGE SCALE GENOMIC DNA]</scope>
    <source>
        <strain evidence="4 5">DSM 45533</strain>
    </source>
</reference>
<gene>
    <name evidence="4" type="ORF">HNR30_002048</name>
</gene>
<dbReference type="Pfam" id="PF00400">
    <property type="entry name" value="WD40"/>
    <property type="match status" value="9"/>
</dbReference>
<evidence type="ECO:0000313" key="4">
    <source>
        <dbReference type="EMBL" id="MBA2890707.1"/>
    </source>
</evidence>
<dbReference type="InterPro" id="IPR036322">
    <property type="entry name" value="WD40_repeat_dom_sf"/>
</dbReference>
<feature type="repeat" description="WD" evidence="3">
    <location>
        <begin position="749"/>
        <end position="781"/>
    </location>
</feature>
<dbReference type="Gene3D" id="2.130.10.10">
    <property type="entry name" value="YVTN repeat-like/Quinoprotein amine dehydrogenase"/>
    <property type="match status" value="4"/>
</dbReference>
<accession>A0A7W0HPF5</accession>
<dbReference type="InterPro" id="IPR011047">
    <property type="entry name" value="Quinoprotein_ADH-like_sf"/>
</dbReference>
<evidence type="ECO:0000256" key="3">
    <source>
        <dbReference type="PROSITE-ProRule" id="PRU00221"/>
    </source>
</evidence>
<dbReference type="Gene3D" id="3.30.230.10">
    <property type="match status" value="1"/>
</dbReference>
<protein>
    <submittedName>
        <fullName evidence="4">WD40 repeat protein</fullName>
    </submittedName>
</protein>
<comment type="caution">
    <text evidence="4">The sequence shown here is derived from an EMBL/GenBank/DDBJ whole genome shotgun (WGS) entry which is preliminary data.</text>
</comment>
<dbReference type="InterPro" id="IPR020472">
    <property type="entry name" value="WD40_PAC1"/>
</dbReference>
<dbReference type="EMBL" id="JACDUR010000002">
    <property type="protein sequence ID" value="MBA2890707.1"/>
    <property type="molecule type" value="Genomic_DNA"/>
</dbReference>
<dbReference type="InterPro" id="IPR001680">
    <property type="entry name" value="WD40_rpt"/>
</dbReference>
<evidence type="ECO:0000313" key="5">
    <source>
        <dbReference type="Proteomes" id="UP000530928"/>
    </source>
</evidence>
<dbReference type="PANTHER" id="PTHR19879:SF9">
    <property type="entry name" value="TRANSCRIPTION INITIATION FACTOR TFIID SUBUNIT 5"/>
    <property type="match status" value="1"/>
</dbReference>
<dbReference type="Proteomes" id="UP000530928">
    <property type="component" value="Unassembled WGS sequence"/>
</dbReference>
<dbReference type="SUPFAM" id="SSF50998">
    <property type="entry name" value="Quinoprotein alcohol dehydrogenase-like"/>
    <property type="match status" value="1"/>
</dbReference>
<feature type="repeat" description="WD" evidence="3">
    <location>
        <begin position="553"/>
        <end position="584"/>
    </location>
</feature>
<feature type="repeat" description="WD" evidence="3">
    <location>
        <begin position="669"/>
        <end position="701"/>
    </location>
</feature>
<feature type="repeat" description="WD" evidence="3">
    <location>
        <begin position="911"/>
        <end position="952"/>
    </location>
</feature>